<accession>A0A5J5EHT8</accession>
<gene>
    <name evidence="1" type="ORF">FN846DRAFT_398772</name>
</gene>
<comment type="caution">
    <text evidence="1">The sequence shown here is derived from an EMBL/GenBank/DDBJ whole genome shotgun (WGS) entry which is preliminary data.</text>
</comment>
<evidence type="ECO:0000313" key="2">
    <source>
        <dbReference type="Proteomes" id="UP000326924"/>
    </source>
</evidence>
<dbReference type="EMBL" id="VXIS01000320">
    <property type="protein sequence ID" value="KAA8894687.1"/>
    <property type="molecule type" value="Genomic_DNA"/>
</dbReference>
<feature type="non-terminal residue" evidence="1">
    <location>
        <position position="169"/>
    </location>
</feature>
<dbReference type="Proteomes" id="UP000326924">
    <property type="component" value="Unassembled WGS sequence"/>
</dbReference>
<evidence type="ECO:0000313" key="1">
    <source>
        <dbReference type="EMBL" id="KAA8894687.1"/>
    </source>
</evidence>
<name>A0A5J5EHT8_9PEZI</name>
<dbReference type="InParanoid" id="A0A5J5EHT8"/>
<proteinExistence type="predicted"/>
<dbReference type="AlphaFoldDB" id="A0A5J5EHT8"/>
<organism evidence="1 2">
    <name type="scientific">Sphaerosporella brunnea</name>
    <dbReference type="NCBI Taxonomy" id="1250544"/>
    <lineage>
        <taxon>Eukaryota</taxon>
        <taxon>Fungi</taxon>
        <taxon>Dikarya</taxon>
        <taxon>Ascomycota</taxon>
        <taxon>Pezizomycotina</taxon>
        <taxon>Pezizomycetes</taxon>
        <taxon>Pezizales</taxon>
        <taxon>Pyronemataceae</taxon>
        <taxon>Sphaerosporella</taxon>
    </lineage>
</organism>
<keyword evidence="2" id="KW-1185">Reference proteome</keyword>
<sequence>MGKCTIIQEGRVVGFQIREIPEDRERGKKVFSRVALPPGISRDEIEIVRRGWPQSCRHQQRIDERKDKIKAVILKEARDDVKRILTLKTLQPAESQGADRKWLLQIQEFLNQQLLGLKRKSWRKPRKELAKMVAGGDQKGKWVQERIQSQETRWVRNRTYLCSQAGRHP</sequence>
<reference evidence="1 2" key="1">
    <citation type="submission" date="2019-09" db="EMBL/GenBank/DDBJ databases">
        <title>Draft genome of the ectomycorrhizal ascomycete Sphaerosporella brunnea.</title>
        <authorList>
            <consortium name="DOE Joint Genome Institute"/>
            <person name="Benucci G.M."/>
            <person name="Marozzi G."/>
            <person name="Antonielli L."/>
            <person name="Sanchez S."/>
            <person name="Marco P."/>
            <person name="Wang X."/>
            <person name="Falini L.B."/>
            <person name="Barry K."/>
            <person name="Haridas S."/>
            <person name="Lipzen A."/>
            <person name="Labutti K."/>
            <person name="Grigoriev I.V."/>
            <person name="Murat C."/>
            <person name="Martin F."/>
            <person name="Albertini E."/>
            <person name="Donnini D."/>
            <person name="Bonito G."/>
        </authorList>
    </citation>
    <scope>NUCLEOTIDE SEQUENCE [LARGE SCALE GENOMIC DNA]</scope>
    <source>
        <strain evidence="1 2">Sb_GMNB300</strain>
    </source>
</reference>
<protein>
    <submittedName>
        <fullName evidence="1">Uncharacterized protein</fullName>
    </submittedName>
</protein>